<evidence type="ECO:0000313" key="1">
    <source>
        <dbReference type="EMBL" id="KAF1693987.1"/>
    </source>
</evidence>
<organism evidence="1 2">
    <name type="scientific">Pseudoxanthomonas daejeonensis</name>
    <dbReference type="NCBI Taxonomy" id="266062"/>
    <lineage>
        <taxon>Bacteria</taxon>
        <taxon>Pseudomonadati</taxon>
        <taxon>Pseudomonadota</taxon>
        <taxon>Gammaproteobacteria</taxon>
        <taxon>Lysobacterales</taxon>
        <taxon>Lysobacteraceae</taxon>
        <taxon>Pseudoxanthomonas</taxon>
    </lineage>
</organism>
<reference evidence="1 2" key="1">
    <citation type="submission" date="2017-10" db="EMBL/GenBank/DDBJ databases">
        <title>Whole genome sequencing of members of genus Pseudoxanthomonas.</title>
        <authorList>
            <person name="Kumar S."/>
            <person name="Bansal K."/>
            <person name="Kaur A."/>
            <person name="Patil P."/>
            <person name="Sharma S."/>
            <person name="Patil P.B."/>
        </authorList>
    </citation>
    <scope>NUCLEOTIDE SEQUENCE [LARGE SCALE GENOMIC DNA]</scope>
    <source>
        <strain evidence="1 2">DSM 17801</strain>
    </source>
</reference>
<proteinExistence type="predicted"/>
<protein>
    <submittedName>
        <fullName evidence="1">Uncharacterized protein</fullName>
    </submittedName>
</protein>
<dbReference type="EMBL" id="PDWN01000009">
    <property type="protein sequence ID" value="KAF1693987.1"/>
    <property type="molecule type" value="Genomic_DNA"/>
</dbReference>
<dbReference type="RefSeq" id="WP_162410454.1">
    <property type="nucleotide sequence ID" value="NZ_PDWN01000009.1"/>
</dbReference>
<gene>
    <name evidence="1" type="ORF">CSC65_10005</name>
</gene>
<sequence length="211" mass="22230">MADTVAPEFVRFIETERSAKRLPQAAARTKIAEGDVFPTVFVPATRLTPLLRVGAGRAAGFFRATKKTEVIWVQGDSELAVGFAAVDVKLADGALQVSIPVRCDQIGKGTVTMLFVVGSAASPSGLYAATASRPIGPEPVVAIWSEALVAFAWNCLLELVGGMAAAVGKDQRGNLLVPVELSARKQGIEIVPMARFRFSGTSSLKSTAVRS</sequence>
<keyword evidence="2" id="KW-1185">Reference proteome</keyword>
<accession>A0ABQ6Z611</accession>
<name>A0ABQ6Z611_9GAMM</name>
<comment type="caution">
    <text evidence="1">The sequence shown here is derived from an EMBL/GenBank/DDBJ whole genome shotgun (WGS) entry which is preliminary data.</text>
</comment>
<dbReference type="Proteomes" id="UP000788419">
    <property type="component" value="Unassembled WGS sequence"/>
</dbReference>
<evidence type="ECO:0000313" key="2">
    <source>
        <dbReference type="Proteomes" id="UP000788419"/>
    </source>
</evidence>